<feature type="compositionally biased region" description="Acidic residues" evidence="4">
    <location>
        <begin position="112"/>
        <end position="125"/>
    </location>
</feature>
<evidence type="ECO:0000313" key="7">
    <source>
        <dbReference type="Proteomes" id="UP001342314"/>
    </source>
</evidence>
<dbReference type="InterPro" id="IPR013083">
    <property type="entry name" value="Znf_RING/FYVE/PHD"/>
</dbReference>
<dbReference type="GO" id="GO:0008270">
    <property type="term" value="F:zinc ion binding"/>
    <property type="evidence" value="ECO:0007669"/>
    <property type="project" value="UniProtKB-KW"/>
</dbReference>
<organism evidence="6 7">
    <name type="scientific">Rhodotorula paludigena</name>
    <dbReference type="NCBI Taxonomy" id="86838"/>
    <lineage>
        <taxon>Eukaryota</taxon>
        <taxon>Fungi</taxon>
        <taxon>Dikarya</taxon>
        <taxon>Basidiomycota</taxon>
        <taxon>Pucciniomycotina</taxon>
        <taxon>Microbotryomycetes</taxon>
        <taxon>Sporidiobolales</taxon>
        <taxon>Sporidiobolaceae</taxon>
        <taxon>Rhodotorula</taxon>
    </lineage>
</organism>
<proteinExistence type="predicted"/>
<reference evidence="6 7" key="1">
    <citation type="submission" date="2021-12" db="EMBL/GenBank/DDBJ databases">
        <title>High titer production of polyol ester of fatty acids by Rhodotorula paludigena BS15 towards product separation-free biomass refinery.</title>
        <authorList>
            <person name="Mano J."/>
            <person name="Ono H."/>
            <person name="Tanaka T."/>
            <person name="Naito K."/>
            <person name="Sushida H."/>
            <person name="Ike M."/>
            <person name="Tokuyasu K."/>
            <person name="Kitaoka M."/>
        </authorList>
    </citation>
    <scope>NUCLEOTIDE SEQUENCE [LARGE SCALE GENOMIC DNA]</scope>
    <source>
        <strain evidence="6 7">BS15</strain>
    </source>
</reference>
<gene>
    <name evidence="6" type="ORF">Rhopal_005808-T1</name>
</gene>
<dbReference type="Gene3D" id="3.30.40.10">
    <property type="entry name" value="Zinc/RING finger domain, C3HC4 (zinc finger)"/>
    <property type="match status" value="1"/>
</dbReference>
<evidence type="ECO:0000313" key="6">
    <source>
        <dbReference type="EMBL" id="GJN92770.1"/>
    </source>
</evidence>
<keyword evidence="3" id="KW-0862">Zinc</keyword>
<protein>
    <recommendedName>
        <fullName evidence="5">RING-type domain-containing protein</fullName>
    </recommendedName>
</protein>
<dbReference type="InterPro" id="IPR017907">
    <property type="entry name" value="Znf_RING_CS"/>
</dbReference>
<feature type="region of interest" description="Disordered" evidence="4">
    <location>
        <begin position="1"/>
        <end position="164"/>
    </location>
</feature>
<feature type="compositionally biased region" description="Low complexity" evidence="4">
    <location>
        <begin position="13"/>
        <end position="49"/>
    </location>
</feature>
<evidence type="ECO:0000256" key="2">
    <source>
        <dbReference type="ARBA" id="ARBA00022771"/>
    </source>
</evidence>
<feature type="region of interest" description="Disordered" evidence="4">
    <location>
        <begin position="307"/>
        <end position="341"/>
    </location>
</feature>
<keyword evidence="2" id="KW-0863">Zinc-finger</keyword>
<dbReference type="PANTHER" id="PTHR47094">
    <property type="entry name" value="ELFLESS, ISOFORM B"/>
    <property type="match status" value="1"/>
</dbReference>
<dbReference type="Proteomes" id="UP001342314">
    <property type="component" value="Unassembled WGS sequence"/>
</dbReference>
<dbReference type="GO" id="GO:0061630">
    <property type="term" value="F:ubiquitin protein ligase activity"/>
    <property type="evidence" value="ECO:0007669"/>
    <property type="project" value="InterPro"/>
</dbReference>
<keyword evidence="7" id="KW-1185">Reference proteome</keyword>
<keyword evidence="1" id="KW-0479">Metal-binding</keyword>
<name>A0AAV5GS85_9BASI</name>
<dbReference type="GO" id="GO:0032183">
    <property type="term" value="F:SUMO binding"/>
    <property type="evidence" value="ECO:0007669"/>
    <property type="project" value="TreeGrafter"/>
</dbReference>
<feature type="compositionally biased region" description="Gly residues" evidence="4">
    <location>
        <begin position="309"/>
        <end position="321"/>
    </location>
</feature>
<evidence type="ECO:0000259" key="5">
    <source>
        <dbReference type="SMART" id="SM00184"/>
    </source>
</evidence>
<dbReference type="PANTHER" id="PTHR47094:SF1">
    <property type="entry name" value="RING-TYPE E3 UBIQUITIN TRANSFERASE"/>
    <property type="match status" value="1"/>
</dbReference>
<dbReference type="GO" id="GO:0006511">
    <property type="term" value="P:ubiquitin-dependent protein catabolic process"/>
    <property type="evidence" value="ECO:0007669"/>
    <property type="project" value="TreeGrafter"/>
</dbReference>
<dbReference type="PROSITE" id="PS00518">
    <property type="entry name" value="ZF_RING_1"/>
    <property type="match status" value="1"/>
</dbReference>
<evidence type="ECO:0000256" key="4">
    <source>
        <dbReference type="SAM" id="MobiDB-lite"/>
    </source>
</evidence>
<dbReference type="InterPro" id="IPR001841">
    <property type="entry name" value="Znf_RING"/>
</dbReference>
<dbReference type="EMBL" id="BQKY01000012">
    <property type="protein sequence ID" value="GJN92770.1"/>
    <property type="molecule type" value="Genomic_DNA"/>
</dbReference>
<dbReference type="AlphaFoldDB" id="A0AAV5GS85"/>
<dbReference type="InterPro" id="IPR049627">
    <property type="entry name" value="SLX8"/>
</dbReference>
<sequence length="372" mass="37412">MSTSTSPRKRARSGSSGETSTATSSSSRPRPAAPASASGEARPSGAAGRRAVRRRYDERSTDEDDEEREPSTVDNSSADESPVRRTIGSIAISARPSDPRSVKTAIQGRAVDDEDDEEPDTEPSGDEAAVAGPSRVGRRSASADPAAVLDLTDEGDDAGGAAGLSDSAAAALPLDRRQGESLFSTRLGDGPVTLGDGDEDDDVLVALPHSTVPAPSSSDRKGKRKASSPPPPAADALPSLSHLTCPICFGPPAPLALTSCGHAFCAPCLHAALVAGPALTPPPAGGAAGRGRGGAAARGRAALAAAGLRGRGGSRGGGRGGSAAARRGGASDSDDDGDPELNKHCPVCRTPLYGGWGKSLRGVVLRMAPVKR</sequence>
<dbReference type="SMART" id="SM00184">
    <property type="entry name" value="RING"/>
    <property type="match status" value="1"/>
</dbReference>
<dbReference type="GO" id="GO:0033768">
    <property type="term" value="C:SUMO-targeted ubiquitin ligase complex"/>
    <property type="evidence" value="ECO:0007669"/>
    <property type="project" value="TreeGrafter"/>
</dbReference>
<dbReference type="Pfam" id="PF00097">
    <property type="entry name" value="zf-C3HC4"/>
    <property type="match status" value="1"/>
</dbReference>
<evidence type="ECO:0000256" key="1">
    <source>
        <dbReference type="ARBA" id="ARBA00022723"/>
    </source>
</evidence>
<dbReference type="GO" id="GO:0140082">
    <property type="term" value="F:SUMO-ubiquitin ligase activity"/>
    <property type="evidence" value="ECO:0007669"/>
    <property type="project" value="TreeGrafter"/>
</dbReference>
<feature type="domain" description="RING-type" evidence="5">
    <location>
        <begin position="245"/>
        <end position="348"/>
    </location>
</feature>
<dbReference type="InterPro" id="IPR018957">
    <property type="entry name" value="Znf_C3HC4_RING-type"/>
</dbReference>
<evidence type="ECO:0000256" key="3">
    <source>
        <dbReference type="ARBA" id="ARBA00022833"/>
    </source>
</evidence>
<feature type="region of interest" description="Disordered" evidence="4">
    <location>
        <begin position="182"/>
        <end position="235"/>
    </location>
</feature>
<accession>A0AAV5GS85</accession>
<comment type="caution">
    <text evidence="6">The sequence shown here is derived from an EMBL/GenBank/DDBJ whole genome shotgun (WGS) entry which is preliminary data.</text>
</comment>
<dbReference type="SUPFAM" id="SSF57850">
    <property type="entry name" value="RING/U-box"/>
    <property type="match status" value="1"/>
</dbReference>